<proteinExistence type="predicted"/>
<gene>
    <name evidence="1" type="ORF">CALMAC_LOCUS347</name>
</gene>
<organism evidence="1 2">
    <name type="scientific">Callosobruchus maculatus</name>
    <name type="common">Southern cowpea weevil</name>
    <name type="synonym">Pulse bruchid</name>
    <dbReference type="NCBI Taxonomy" id="64391"/>
    <lineage>
        <taxon>Eukaryota</taxon>
        <taxon>Metazoa</taxon>
        <taxon>Ecdysozoa</taxon>
        <taxon>Arthropoda</taxon>
        <taxon>Hexapoda</taxon>
        <taxon>Insecta</taxon>
        <taxon>Pterygota</taxon>
        <taxon>Neoptera</taxon>
        <taxon>Endopterygota</taxon>
        <taxon>Coleoptera</taxon>
        <taxon>Polyphaga</taxon>
        <taxon>Cucujiformia</taxon>
        <taxon>Chrysomeloidea</taxon>
        <taxon>Chrysomelidae</taxon>
        <taxon>Bruchinae</taxon>
        <taxon>Bruchini</taxon>
        <taxon>Callosobruchus</taxon>
    </lineage>
</organism>
<dbReference type="OrthoDB" id="10424644at2759"/>
<protein>
    <submittedName>
        <fullName evidence="1">Uncharacterized protein</fullName>
    </submittedName>
</protein>
<reference evidence="1 2" key="1">
    <citation type="submission" date="2019-01" db="EMBL/GenBank/DDBJ databases">
        <authorList>
            <person name="Sayadi A."/>
        </authorList>
    </citation>
    <scope>NUCLEOTIDE SEQUENCE [LARGE SCALE GENOMIC DNA]</scope>
</reference>
<accession>A0A653BEH9</accession>
<evidence type="ECO:0000313" key="1">
    <source>
        <dbReference type="EMBL" id="VEN34000.1"/>
    </source>
</evidence>
<name>A0A653BEH9_CALMS</name>
<feature type="non-terminal residue" evidence="1">
    <location>
        <position position="72"/>
    </location>
</feature>
<dbReference type="Proteomes" id="UP000410492">
    <property type="component" value="Unassembled WGS sequence"/>
</dbReference>
<dbReference type="AlphaFoldDB" id="A0A653BEH9"/>
<dbReference type="EMBL" id="CAACVG010000375">
    <property type="protein sequence ID" value="VEN34000.1"/>
    <property type="molecule type" value="Genomic_DNA"/>
</dbReference>
<evidence type="ECO:0000313" key="2">
    <source>
        <dbReference type="Proteomes" id="UP000410492"/>
    </source>
</evidence>
<feature type="non-terminal residue" evidence="1">
    <location>
        <position position="1"/>
    </location>
</feature>
<sequence>IPLFYTVVVHFGGNIPYFWIILSINSSTSRLPSQAIVKYCRPGDEVAVPLWFQRYRRLETAAPRSDGTAAAP</sequence>
<keyword evidence="2" id="KW-1185">Reference proteome</keyword>